<evidence type="ECO:0000256" key="1">
    <source>
        <dbReference type="SAM" id="SignalP"/>
    </source>
</evidence>
<sequence>MPEIFHSQGMTKLKQLLVAVFALTFIAAAPAQAAIGVTTVTAPATIPNPYSIFTINYALNGSSPLASAQLRFYLAATRQGTSNRVLMRSTQILLGRAGTGLYLPPTGTQSASFSYATVQASAQTVLDAAVNACVPQSFYIQVEADFGTPWGDDTLIGTTKLPDFFFTAGTLTPSTITPGGTVSFTADLYTACPVNAPSTIGVFLTDASYNVLSYIGGISVGAGAGTFSVAPTAITFSTAIAPGTYYLVLAADVDAVIAESNENNNQGAFTVQVVASQPLTVQESASDLDSDLPGPVREHIGQYAPTIGYVDGYASMSR</sequence>
<keyword evidence="4" id="KW-1185">Reference proteome</keyword>
<evidence type="ECO:0000259" key="2">
    <source>
        <dbReference type="Pfam" id="PF07705"/>
    </source>
</evidence>
<keyword evidence="1" id="KW-0732">Signal</keyword>
<dbReference type="OrthoDB" id="5520347at2"/>
<feature type="chain" id="PRO_5017281590" description="CARDB domain-containing protein" evidence="1">
    <location>
        <begin position="34"/>
        <end position="318"/>
    </location>
</feature>
<name>A0A3A8K7U2_9BACT</name>
<dbReference type="Proteomes" id="UP000268313">
    <property type="component" value="Unassembled WGS sequence"/>
</dbReference>
<gene>
    <name evidence="3" type="ORF">D7X32_11805</name>
</gene>
<feature type="signal peptide" evidence="1">
    <location>
        <begin position="1"/>
        <end position="33"/>
    </location>
</feature>
<dbReference type="InterPro" id="IPR013783">
    <property type="entry name" value="Ig-like_fold"/>
</dbReference>
<dbReference type="Gene3D" id="2.60.40.10">
    <property type="entry name" value="Immunoglobulins"/>
    <property type="match status" value="1"/>
</dbReference>
<dbReference type="AlphaFoldDB" id="A0A3A8K7U2"/>
<dbReference type="Pfam" id="PF07705">
    <property type="entry name" value="CARDB"/>
    <property type="match status" value="1"/>
</dbReference>
<dbReference type="EMBL" id="RAWE01000031">
    <property type="protein sequence ID" value="RKH04223.1"/>
    <property type="molecule type" value="Genomic_DNA"/>
</dbReference>
<proteinExistence type="predicted"/>
<accession>A0A3A8K7U2</accession>
<dbReference type="RefSeq" id="WP_120602622.1">
    <property type="nucleotide sequence ID" value="NZ_RAWE01000031.1"/>
</dbReference>
<dbReference type="InterPro" id="IPR011635">
    <property type="entry name" value="CARDB"/>
</dbReference>
<comment type="caution">
    <text evidence="3">The sequence shown here is derived from an EMBL/GenBank/DDBJ whole genome shotgun (WGS) entry which is preliminary data.</text>
</comment>
<reference evidence="4" key="1">
    <citation type="submission" date="2018-09" db="EMBL/GenBank/DDBJ databases">
        <authorList>
            <person name="Livingstone P.G."/>
            <person name="Whitworth D.E."/>
        </authorList>
    </citation>
    <scope>NUCLEOTIDE SEQUENCE [LARGE SCALE GENOMIC DNA]</scope>
    <source>
        <strain evidence="4">CA043D</strain>
    </source>
</reference>
<protein>
    <recommendedName>
        <fullName evidence="2">CARDB domain-containing protein</fullName>
    </recommendedName>
</protein>
<evidence type="ECO:0000313" key="3">
    <source>
        <dbReference type="EMBL" id="RKH04223.1"/>
    </source>
</evidence>
<organism evidence="3 4">
    <name type="scientific">Corallococcus carmarthensis</name>
    <dbReference type="NCBI Taxonomy" id="2316728"/>
    <lineage>
        <taxon>Bacteria</taxon>
        <taxon>Pseudomonadati</taxon>
        <taxon>Myxococcota</taxon>
        <taxon>Myxococcia</taxon>
        <taxon>Myxococcales</taxon>
        <taxon>Cystobacterineae</taxon>
        <taxon>Myxococcaceae</taxon>
        <taxon>Corallococcus</taxon>
    </lineage>
</organism>
<feature type="domain" description="CARDB" evidence="2">
    <location>
        <begin position="169"/>
        <end position="266"/>
    </location>
</feature>
<evidence type="ECO:0000313" key="4">
    <source>
        <dbReference type="Proteomes" id="UP000268313"/>
    </source>
</evidence>